<dbReference type="InterPro" id="IPR023827">
    <property type="entry name" value="Peptidase_S8_Asp-AS"/>
</dbReference>
<accession>J4VRK2</accession>
<sequence>MTSPLIKTKSPTAHHSTYFSSSHNLFSDSMVHFSALTLARLATAAASLAGAATIDSKPVPSDYITGASILECESSRNLALLVKAVQDQGGTIRRQFNSSVFYGLSVQLPNTTMAEHGMELMEQMPGVVRVWPVEVTRQPVEIQTEHPAAYQRRGNSAPWNHVMTQVDKLHAEGFTGSGIRVAVIDTGIDYTHPALGGCFGKGCRVALGENFSQDGDKNDPMDCQGHGTRVASILAEMMPISVADCDGEMKVDDVIAAWIKAHEDGAQIVVSSTLLSQGTSWAMHPAAAVVSRIVDSGVPCIVGVGNDRQAGLFSVASPSSGKGVTTVSGFSWAPDSVDGDIIKDTPMARFSSYGPNWDLDIKPTVGASAVNVTVASLHGGYKEVSGTSYSGPFVGGIMALMAEVRGSFDPVLLNSLLTSTAVPQGAPQGAPASVAEQGGGLVRAWDAAHATTLVKPASLAFNDTLHRAQFLTLHITNTAKEDVTYRLDALTADTLYTFVSSRPSVGQSPPVHESAVIEISQRDLVLGPGRSASVNISVTDPIGLDPGRLPVWSGWIAINSSNSGLLTIPYLGLSGSLKDQPIIVSGGVSLLEHYNPWYEAEDKDLQDGGLIRYRITDDNSWGLVAQVRIRPSLGTRLVRAEVVPVSPRKWLADRLQDRNLTAFTLEMFSHTEGIYETWNGRLASGDYIPTGRYKLAVRALRLFGDPNIESDWDLLETVTFQVPTGGGEKVCEMYRSRQAKISQNALFDSHQECLLVHGGVLKDIPWFDEPQNGSLCTKDSLTDESCGTLKFCNAHNNNLSQGLKSPFLSSSDCFSSHKWPLWAFPPSSSES</sequence>
<dbReference type="InterPro" id="IPR036852">
    <property type="entry name" value="Peptidase_S8/S53_dom_sf"/>
</dbReference>
<dbReference type="PANTHER" id="PTHR43806:SF66">
    <property type="entry name" value="SERIN ENDOPEPTIDASE"/>
    <property type="match status" value="1"/>
</dbReference>
<dbReference type="OrthoDB" id="10256524at2759"/>
<dbReference type="STRING" id="655819.J4VRK2"/>
<dbReference type="InterPro" id="IPR000209">
    <property type="entry name" value="Peptidase_S8/S53_dom"/>
</dbReference>
<evidence type="ECO:0000313" key="11">
    <source>
        <dbReference type="Proteomes" id="UP000002762"/>
    </source>
</evidence>
<gene>
    <name evidence="10" type="ORF">BBA_09812</name>
</gene>
<evidence type="ECO:0000313" key="10">
    <source>
        <dbReference type="EMBL" id="EJP61235.1"/>
    </source>
</evidence>
<comment type="similarity">
    <text evidence="1 7">Belongs to the peptidase S8 family.</text>
</comment>
<dbReference type="InParanoid" id="J4VRK2"/>
<dbReference type="AlphaFoldDB" id="J4VRK2"/>
<keyword evidence="3" id="KW-0732">Signal</keyword>
<dbReference type="EMBL" id="JH725218">
    <property type="protein sequence ID" value="EJP61235.1"/>
    <property type="molecule type" value="Genomic_DNA"/>
</dbReference>
<dbReference type="Gene3D" id="3.40.50.200">
    <property type="entry name" value="Peptidase S8/S53 domain"/>
    <property type="match status" value="1"/>
</dbReference>
<dbReference type="GO" id="GO:0006508">
    <property type="term" value="P:proteolysis"/>
    <property type="evidence" value="ECO:0007669"/>
    <property type="project" value="UniProtKB-KW"/>
</dbReference>
<feature type="active site" description="Charge relay system" evidence="6 7">
    <location>
        <position position="388"/>
    </location>
</feature>
<dbReference type="Pfam" id="PF00082">
    <property type="entry name" value="Peptidase_S8"/>
    <property type="match status" value="1"/>
</dbReference>
<dbReference type="HOGENOM" id="CLU_003559_3_2_1"/>
<evidence type="ECO:0000256" key="5">
    <source>
        <dbReference type="ARBA" id="ARBA00022825"/>
    </source>
</evidence>
<keyword evidence="2 7" id="KW-0645">Protease</keyword>
<dbReference type="RefSeq" id="XP_008603131.1">
    <property type="nucleotide sequence ID" value="XM_008604909.1"/>
</dbReference>
<evidence type="ECO:0000256" key="1">
    <source>
        <dbReference type="ARBA" id="ARBA00011073"/>
    </source>
</evidence>
<evidence type="ECO:0000256" key="6">
    <source>
        <dbReference type="PIRSR" id="PIRSR615500-1"/>
    </source>
</evidence>
<evidence type="ECO:0000256" key="3">
    <source>
        <dbReference type="ARBA" id="ARBA00022729"/>
    </source>
</evidence>
<keyword evidence="4 7" id="KW-0378">Hydrolase</keyword>
<dbReference type="GeneID" id="19892824"/>
<protein>
    <submittedName>
        <fullName evidence="10">Subtilase-like protein</fullName>
    </submittedName>
</protein>
<evidence type="ECO:0000259" key="8">
    <source>
        <dbReference type="Pfam" id="PF00082"/>
    </source>
</evidence>
<dbReference type="PANTHER" id="PTHR43806">
    <property type="entry name" value="PEPTIDASE S8"/>
    <property type="match status" value="1"/>
</dbReference>
<feature type="active site" description="Charge relay system" evidence="6 7">
    <location>
        <position position="226"/>
    </location>
</feature>
<evidence type="ECO:0000259" key="9">
    <source>
        <dbReference type="Pfam" id="PF06280"/>
    </source>
</evidence>
<dbReference type="PROSITE" id="PS00136">
    <property type="entry name" value="SUBTILASE_ASP"/>
    <property type="match status" value="1"/>
</dbReference>
<proteinExistence type="inferred from homology"/>
<keyword evidence="5 7" id="KW-0720">Serine protease</keyword>
<keyword evidence="11" id="KW-1185">Reference proteome</keyword>
<dbReference type="GO" id="GO:0016020">
    <property type="term" value="C:membrane"/>
    <property type="evidence" value="ECO:0007669"/>
    <property type="project" value="InterPro"/>
</dbReference>
<feature type="domain" description="C5a peptidase/Subtilisin-like protease SBT2-like Fn3-like" evidence="9">
    <location>
        <begin position="460"/>
        <end position="571"/>
    </location>
</feature>
<dbReference type="CDD" id="cd07489">
    <property type="entry name" value="Peptidases_S8_5"/>
    <property type="match status" value="1"/>
</dbReference>
<dbReference type="Proteomes" id="UP000002762">
    <property type="component" value="Unassembled WGS sequence"/>
</dbReference>
<dbReference type="Pfam" id="PF06280">
    <property type="entry name" value="fn3_5"/>
    <property type="match status" value="1"/>
</dbReference>
<dbReference type="SUPFAM" id="SSF52743">
    <property type="entry name" value="Subtilisin-like"/>
    <property type="match status" value="1"/>
</dbReference>
<organism evidence="10 11">
    <name type="scientific">Beauveria bassiana (strain ARSEF 2860)</name>
    <name type="common">White muscardine disease fungus</name>
    <name type="synonym">Tritirachium shiotae</name>
    <dbReference type="NCBI Taxonomy" id="655819"/>
    <lineage>
        <taxon>Eukaryota</taxon>
        <taxon>Fungi</taxon>
        <taxon>Dikarya</taxon>
        <taxon>Ascomycota</taxon>
        <taxon>Pezizomycotina</taxon>
        <taxon>Sordariomycetes</taxon>
        <taxon>Hypocreomycetidae</taxon>
        <taxon>Hypocreales</taxon>
        <taxon>Cordycipitaceae</taxon>
        <taxon>Beauveria</taxon>
    </lineage>
</organism>
<dbReference type="InterPro" id="IPR050131">
    <property type="entry name" value="Peptidase_S8_subtilisin-like"/>
</dbReference>
<dbReference type="PROSITE" id="PS51892">
    <property type="entry name" value="SUBTILASE"/>
    <property type="match status" value="1"/>
</dbReference>
<evidence type="ECO:0000256" key="4">
    <source>
        <dbReference type="ARBA" id="ARBA00022801"/>
    </source>
</evidence>
<name>J4VRK2_BEAB2</name>
<dbReference type="InterPro" id="IPR015500">
    <property type="entry name" value="Peptidase_S8_subtilisin-rel"/>
</dbReference>
<feature type="active site" description="Charge relay system" evidence="6 7">
    <location>
        <position position="185"/>
    </location>
</feature>
<dbReference type="GO" id="GO:0004252">
    <property type="term" value="F:serine-type endopeptidase activity"/>
    <property type="evidence" value="ECO:0007669"/>
    <property type="project" value="UniProtKB-UniRule"/>
</dbReference>
<reference evidence="10 11" key="1">
    <citation type="journal article" date="2012" name="Sci. Rep.">
        <title>Genomic perspectives on the evolution of fungal entomopathogenicity in Beauveria bassiana.</title>
        <authorList>
            <person name="Xiao G."/>
            <person name="Ying S.H."/>
            <person name="Zheng P."/>
            <person name="Wang Z.L."/>
            <person name="Zhang S."/>
            <person name="Xie X.Q."/>
            <person name="Shang Y."/>
            <person name="St Leger R.J."/>
            <person name="Zhao G.P."/>
            <person name="Wang C."/>
            <person name="Feng M.G."/>
        </authorList>
    </citation>
    <scope>NUCLEOTIDE SEQUENCE [LARGE SCALE GENOMIC DNA]</scope>
    <source>
        <strain evidence="10 11">ARSEF 2860</strain>
    </source>
</reference>
<dbReference type="PRINTS" id="PR00723">
    <property type="entry name" value="SUBTILISIN"/>
</dbReference>
<evidence type="ECO:0000256" key="7">
    <source>
        <dbReference type="PROSITE-ProRule" id="PRU01240"/>
    </source>
</evidence>
<feature type="domain" description="Peptidase S8/S53" evidence="8">
    <location>
        <begin position="176"/>
        <end position="426"/>
    </location>
</feature>
<dbReference type="InterPro" id="IPR034187">
    <property type="entry name" value="Peptidases_S8_5"/>
</dbReference>
<dbReference type="InterPro" id="IPR010435">
    <property type="entry name" value="C5a/SBT2-like_Fn3"/>
</dbReference>
<evidence type="ECO:0000256" key="2">
    <source>
        <dbReference type="ARBA" id="ARBA00022670"/>
    </source>
</evidence>